<keyword evidence="1" id="KW-0472">Membrane</keyword>
<gene>
    <name evidence="2" type="ORF">CHS0354_018541</name>
</gene>
<protein>
    <recommendedName>
        <fullName evidence="4">AtpZ/AtpI family protein</fullName>
    </recommendedName>
</protein>
<keyword evidence="3" id="KW-1185">Reference proteome</keyword>
<reference evidence="2" key="2">
    <citation type="journal article" date="2021" name="Genome Biol. Evol.">
        <title>Developing a high-quality reference genome for a parasitic bivalve with doubly uniparental inheritance (Bivalvia: Unionida).</title>
        <authorList>
            <person name="Smith C.H."/>
        </authorList>
    </citation>
    <scope>NUCLEOTIDE SEQUENCE</scope>
    <source>
        <strain evidence="2">CHS0354</strain>
        <tissue evidence="2">Mantle</tissue>
    </source>
</reference>
<proteinExistence type="predicted"/>
<name>A0AAE0WB42_9BIVA</name>
<reference evidence="2" key="1">
    <citation type="journal article" date="2021" name="Genome Biol. Evol.">
        <title>A High-Quality Reference Genome for a Parasitic Bivalve with Doubly Uniparental Inheritance (Bivalvia: Unionida).</title>
        <authorList>
            <person name="Smith C.H."/>
        </authorList>
    </citation>
    <scope>NUCLEOTIDE SEQUENCE</scope>
    <source>
        <strain evidence="2">CHS0354</strain>
    </source>
</reference>
<evidence type="ECO:0008006" key="4">
    <source>
        <dbReference type="Google" id="ProtNLM"/>
    </source>
</evidence>
<comment type="caution">
    <text evidence="2">The sequence shown here is derived from an EMBL/GenBank/DDBJ whole genome shotgun (WGS) entry which is preliminary data.</text>
</comment>
<evidence type="ECO:0000256" key="1">
    <source>
        <dbReference type="SAM" id="Phobius"/>
    </source>
</evidence>
<keyword evidence="1" id="KW-0812">Transmembrane</keyword>
<reference evidence="2" key="3">
    <citation type="submission" date="2023-05" db="EMBL/GenBank/DDBJ databases">
        <authorList>
            <person name="Smith C.H."/>
        </authorList>
    </citation>
    <scope>NUCLEOTIDE SEQUENCE</scope>
    <source>
        <strain evidence="2">CHS0354</strain>
        <tissue evidence="2">Mantle</tissue>
    </source>
</reference>
<dbReference type="Pfam" id="PF09527">
    <property type="entry name" value="ATPase_gene1"/>
    <property type="match status" value="1"/>
</dbReference>
<dbReference type="Proteomes" id="UP001195483">
    <property type="component" value="Unassembled WGS sequence"/>
</dbReference>
<feature type="transmembrane region" description="Helical" evidence="1">
    <location>
        <begin position="102"/>
        <end position="120"/>
    </location>
</feature>
<evidence type="ECO:0000313" key="2">
    <source>
        <dbReference type="EMBL" id="KAK3606945.1"/>
    </source>
</evidence>
<organism evidence="2 3">
    <name type="scientific">Potamilus streckersoni</name>
    <dbReference type="NCBI Taxonomy" id="2493646"/>
    <lineage>
        <taxon>Eukaryota</taxon>
        <taxon>Metazoa</taxon>
        <taxon>Spiralia</taxon>
        <taxon>Lophotrochozoa</taxon>
        <taxon>Mollusca</taxon>
        <taxon>Bivalvia</taxon>
        <taxon>Autobranchia</taxon>
        <taxon>Heteroconchia</taxon>
        <taxon>Palaeoheterodonta</taxon>
        <taxon>Unionida</taxon>
        <taxon>Unionoidea</taxon>
        <taxon>Unionidae</taxon>
        <taxon>Ambleminae</taxon>
        <taxon>Lampsilini</taxon>
        <taxon>Potamilus</taxon>
    </lineage>
</organism>
<dbReference type="InterPro" id="IPR032820">
    <property type="entry name" value="ATPase_put"/>
</dbReference>
<feature type="transmembrane region" description="Helical" evidence="1">
    <location>
        <begin position="126"/>
        <end position="147"/>
    </location>
</feature>
<dbReference type="EMBL" id="JAEAOA010001141">
    <property type="protein sequence ID" value="KAK3606945.1"/>
    <property type="molecule type" value="Genomic_DNA"/>
</dbReference>
<evidence type="ECO:0000313" key="3">
    <source>
        <dbReference type="Proteomes" id="UP001195483"/>
    </source>
</evidence>
<accession>A0AAE0WB42</accession>
<sequence length="168" mass="18727">MVRGALYYNTNKDHTGGGIEAALVRYPVSSKIKLTQQLIVQQQPKKLSFYERMETAADARLKADWEVFDNGELFAEAGYKTAGWTPGTVYLTEQSLFRAGSIGIQFGLCVVIGVLGGYWLDEKFATKPWLLTVGMMFGVAAAIRSMVREIKIWQDKYGAEEPDEEGSE</sequence>
<keyword evidence="1" id="KW-1133">Transmembrane helix</keyword>
<dbReference type="AlphaFoldDB" id="A0AAE0WB42"/>